<keyword evidence="2 4" id="KW-0120">Carbon dioxide fixation</keyword>
<dbReference type="Proteomes" id="UP001597114">
    <property type="component" value="Unassembled WGS sequence"/>
</dbReference>
<dbReference type="SUPFAM" id="SSF55239">
    <property type="entry name" value="RuBisCO, small subunit"/>
    <property type="match status" value="1"/>
</dbReference>
<dbReference type="InterPro" id="IPR000894">
    <property type="entry name" value="RuBisCO_ssu_dom"/>
</dbReference>
<evidence type="ECO:0000256" key="3">
    <source>
        <dbReference type="ARBA" id="ARBA00038826"/>
    </source>
</evidence>
<evidence type="ECO:0000256" key="1">
    <source>
        <dbReference type="ARBA" id="ARBA00022567"/>
    </source>
</evidence>
<name>A0ABW4FB25_9PSEU</name>
<comment type="function">
    <text evidence="4">RuBisCO catalyzes two reactions: the carboxylation of D-ribulose 1,5-bisphosphate, the primary event in carbon dioxide fixation, as well as the oxidative fragmentation of the pentose substrate. Both reactions occur simultaneously and in competition at the same active site. Although the small subunit is not catalytic it is essential for maximal activity.</text>
</comment>
<feature type="domain" description="Ribulose bisphosphate carboxylase small subunit" evidence="5">
    <location>
        <begin position="4"/>
        <end position="103"/>
    </location>
</feature>
<comment type="subunit">
    <text evidence="3 4">Heterohexadecamer of 8 large and 8 small subunits.</text>
</comment>
<dbReference type="RefSeq" id="WP_344728419.1">
    <property type="nucleotide sequence ID" value="NZ_BAAAUS010000051.1"/>
</dbReference>
<dbReference type="Gene3D" id="3.30.190.10">
    <property type="entry name" value="Ribulose bisphosphate carboxylase, small subunit"/>
    <property type="match status" value="1"/>
</dbReference>
<evidence type="ECO:0000259" key="5">
    <source>
        <dbReference type="SMART" id="SM00961"/>
    </source>
</evidence>
<evidence type="ECO:0000256" key="4">
    <source>
        <dbReference type="HAMAP-Rule" id="MF_00859"/>
    </source>
</evidence>
<organism evidence="6 7">
    <name type="scientific">Pseudonocardia yunnanensis</name>
    <dbReference type="NCBI Taxonomy" id="58107"/>
    <lineage>
        <taxon>Bacteria</taxon>
        <taxon>Bacillati</taxon>
        <taxon>Actinomycetota</taxon>
        <taxon>Actinomycetes</taxon>
        <taxon>Pseudonocardiales</taxon>
        <taxon>Pseudonocardiaceae</taxon>
        <taxon>Pseudonocardia</taxon>
    </lineage>
</organism>
<proteinExistence type="inferred from homology"/>
<protein>
    <recommendedName>
        <fullName evidence="4">Ribulose bisphosphate carboxylase small subunit</fullName>
        <shortName evidence="4">RuBisCO small subunit</shortName>
    </recommendedName>
</protein>
<evidence type="ECO:0000313" key="6">
    <source>
        <dbReference type="EMBL" id="MFD1524207.1"/>
    </source>
</evidence>
<keyword evidence="7" id="KW-1185">Reference proteome</keyword>
<gene>
    <name evidence="4" type="primary">cbbS</name>
    <name evidence="6" type="ORF">ACFSJD_42435</name>
</gene>
<dbReference type="EMBL" id="JBHUCO010000077">
    <property type="protein sequence ID" value="MFD1524207.1"/>
    <property type="molecule type" value="Genomic_DNA"/>
</dbReference>
<sequence length="144" mass="16778">MHITQGTFSYLPDLTDEEITAQIDYALGNSWPLSVEFTDDPHPRNTYWEMWGMPMFDLADAAGVLMEVNACREAYPNHYIRLNAYDARLGRQTIVLSFLVHRPAEEPGFRLDRQESHDRVIRYTTHAYATERPAGERYQPADRR</sequence>
<dbReference type="PANTHER" id="PTHR31262">
    <property type="entry name" value="RIBULOSE BISPHOSPHATE CARBOXYLASE SMALL CHAIN 1, CHLOROPLASTIC"/>
    <property type="match status" value="1"/>
</dbReference>
<dbReference type="HAMAP" id="MF_00859">
    <property type="entry name" value="RuBisCO_S_bact"/>
    <property type="match status" value="1"/>
</dbReference>
<dbReference type="CDD" id="cd03527">
    <property type="entry name" value="RuBisCO_small"/>
    <property type="match status" value="1"/>
</dbReference>
<dbReference type="InterPro" id="IPR036385">
    <property type="entry name" value="RuBisCO_ssu_sf"/>
</dbReference>
<dbReference type="Pfam" id="PF00101">
    <property type="entry name" value="RuBisCO_small"/>
    <property type="match status" value="1"/>
</dbReference>
<keyword evidence="1 4" id="KW-0113">Calvin cycle</keyword>
<evidence type="ECO:0000313" key="7">
    <source>
        <dbReference type="Proteomes" id="UP001597114"/>
    </source>
</evidence>
<accession>A0ABW4FB25</accession>
<dbReference type="InterPro" id="IPR024681">
    <property type="entry name" value="RuBisCO_ssu"/>
</dbReference>
<evidence type="ECO:0000256" key="2">
    <source>
        <dbReference type="ARBA" id="ARBA00023300"/>
    </source>
</evidence>
<dbReference type="SMART" id="SM00961">
    <property type="entry name" value="RuBisCO_small"/>
    <property type="match status" value="1"/>
</dbReference>
<comment type="caution">
    <text evidence="6">The sequence shown here is derived from an EMBL/GenBank/DDBJ whole genome shotgun (WGS) entry which is preliminary data.</text>
</comment>
<comment type="miscellaneous">
    <text evidence="4">The basic functional RuBisCO is composed of a large chain homodimer in a 'head-to-tail' conformation. In form I RuBisCO this homodimer is arranged in a barrel-like tetramer with the small subunits forming a tetrameric 'cap' on each end of the 'barrel'.</text>
</comment>
<dbReference type="PANTHER" id="PTHR31262:SF23">
    <property type="entry name" value="RIBULOSE BISPHOSPHATE CARBOXYLASE SMALL SUBUNIT"/>
    <property type="match status" value="1"/>
</dbReference>
<reference evidence="7" key="1">
    <citation type="journal article" date="2019" name="Int. J. Syst. Evol. Microbiol.">
        <title>The Global Catalogue of Microorganisms (GCM) 10K type strain sequencing project: providing services to taxonomists for standard genome sequencing and annotation.</title>
        <authorList>
            <consortium name="The Broad Institute Genomics Platform"/>
            <consortium name="The Broad Institute Genome Sequencing Center for Infectious Disease"/>
            <person name="Wu L."/>
            <person name="Ma J."/>
        </authorList>
    </citation>
    <scope>NUCLEOTIDE SEQUENCE [LARGE SCALE GENOMIC DNA]</scope>
    <source>
        <strain evidence="7">CCM 7043</strain>
    </source>
</reference>
<comment type="similarity">
    <text evidence="4">Belongs to the RuBisCO small chain family.</text>
</comment>